<proteinExistence type="predicted"/>
<reference evidence="3" key="1">
    <citation type="submission" date="2018-05" db="EMBL/GenBank/DDBJ databases">
        <title>Reclassification of Methylarcula marina and Methylarcula terricola as Paracoccus methylarcula sp.nov., comb.nov. and Paracoccus terricola comb.nov.</title>
        <authorList>
            <person name="Shmareva M.N."/>
            <person name="Doronina N.V."/>
            <person name="Vasilenko O.V."/>
            <person name="Tarlachkov S.V."/>
            <person name="Trotsenko Y.A."/>
        </authorList>
    </citation>
    <scope>NUCLEOTIDE SEQUENCE [LARGE SCALE GENOMIC DNA]</scope>
    <source>
        <strain evidence="3">VKM B-2159</strain>
    </source>
</reference>
<gene>
    <name evidence="3" type="ORF">A7A09_019170</name>
</gene>
<evidence type="ECO:0000313" key="3">
    <source>
        <dbReference type="EMBL" id="RNF32936.1"/>
    </source>
</evidence>
<dbReference type="EMBL" id="PXNQ02000015">
    <property type="protein sequence ID" value="RNF32936.1"/>
    <property type="molecule type" value="Genomic_DNA"/>
</dbReference>
<feature type="chain" id="PRO_5019353189" evidence="1">
    <location>
        <begin position="21"/>
        <end position="123"/>
    </location>
</feature>
<keyword evidence="4" id="KW-1185">Reference proteome</keyword>
<organism evidence="3 4">
    <name type="scientific">Paracoccus methylarcula</name>
    <dbReference type="NCBI Taxonomy" id="72022"/>
    <lineage>
        <taxon>Bacteria</taxon>
        <taxon>Pseudomonadati</taxon>
        <taxon>Pseudomonadota</taxon>
        <taxon>Alphaproteobacteria</taxon>
        <taxon>Rhodobacterales</taxon>
        <taxon>Paracoccaceae</taxon>
        <taxon>Paracoccus</taxon>
    </lineage>
</organism>
<accession>A0A422QSK3</accession>
<dbReference type="AlphaFoldDB" id="A0A422QSK3"/>
<name>A0A422QSK3_9RHOB</name>
<sequence>MAKFASAMLASLFIAGSLYAQEPSDHSDHGDMSQSQPDAMASTTAYREAMDRMHDGMSIEYSGDPDVDFMRGMIPHHQGAIDMARIVLEFGSDAEVRALAEEVIEAQEAEIKMMEAWLTEHAE</sequence>
<dbReference type="Pfam" id="PF03713">
    <property type="entry name" value="DUF305"/>
    <property type="match status" value="1"/>
</dbReference>
<dbReference type="InterPro" id="IPR005183">
    <property type="entry name" value="DUF305_CopM-like"/>
</dbReference>
<feature type="signal peptide" evidence="1">
    <location>
        <begin position="1"/>
        <end position="20"/>
    </location>
</feature>
<dbReference type="Gene3D" id="1.20.1260.10">
    <property type="match status" value="1"/>
</dbReference>
<dbReference type="RefSeq" id="WP_106692898.1">
    <property type="nucleotide sequence ID" value="NZ_PXNQ02000015.1"/>
</dbReference>
<evidence type="ECO:0000313" key="4">
    <source>
        <dbReference type="Proteomes" id="UP000238137"/>
    </source>
</evidence>
<dbReference type="OrthoDB" id="517560at2"/>
<dbReference type="PANTHER" id="PTHR36933:SF1">
    <property type="entry name" value="SLL0788 PROTEIN"/>
    <property type="match status" value="1"/>
</dbReference>
<comment type="caution">
    <text evidence="3">The sequence shown here is derived from an EMBL/GenBank/DDBJ whole genome shotgun (WGS) entry which is preliminary data.</text>
</comment>
<keyword evidence="1" id="KW-0732">Signal</keyword>
<dbReference type="InterPro" id="IPR012347">
    <property type="entry name" value="Ferritin-like"/>
</dbReference>
<dbReference type="PANTHER" id="PTHR36933">
    <property type="entry name" value="SLL0788 PROTEIN"/>
    <property type="match status" value="1"/>
</dbReference>
<evidence type="ECO:0000259" key="2">
    <source>
        <dbReference type="Pfam" id="PF03713"/>
    </source>
</evidence>
<feature type="domain" description="DUF305" evidence="2">
    <location>
        <begin position="66"/>
        <end position="121"/>
    </location>
</feature>
<evidence type="ECO:0000256" key="1">
    <source>
        <dbReference type="SAM" id="SignalP"/>
    </source>
</evidence>
<dbReference type="Proteomes" id="UP000238137">
    <property type="component" value="Unassembled WGS sequence"/>
</dbReference>
<protein>
    <submittedName>
        <fullName evidence="3">DUF305 domain-containing protein</fullName>
    </submittedName>
</protein>